<feature type="domain" description="Restriction endonuclease type II DpnII-like" evidence="2">
    <location>
        <begin position="3"/>
        <end position="281"/>
    </location>
</feature>
<dbReference type="InterPro" id="IPR007637">
    <property type="entry name" value="Restrct_endonuc_II_DpnII-like"/>
</dbReference>
<keyword evidence="1" id="KW-0680">Restriction system</keyword>
<sequence length="285" mass="33135">MRDFDEWLMNFKNTIVDWDYYVNFPKVYSNVESIKVELNILNSLIGSKDIETEFKSLATNYPEIIKVIPILIAKREKEIAIADNKEEFFFNFNQPNYSIDEYCNFMRKTGLFNLLENHLVGDLTDYVKGIEVGLDSNARKNRTGHLMEDIVEKFIVDAGYEKNNNYFKELKKTEIEKKYDVDLSALSGKWKTNKRFDFVIKSEKTIYVIETNYYSGGGSKLNETARSYEMLGTQAKSIENFEFIWITDGQGWKSAKNNLRQTLESGVNVLSLKDLEEGILSKIIK</sequence>
<dbReference type="EC" id="3.1.21.4" evidence="1"/>
<protein>
    <recommendedName>
        <fullName evidence="1">Type-2 restriction enzyme</fullName>
        <ecNumber evidence="1">3.1.21.4</ecNumber>
    </recommendedName>
</protein>
<evidence type="ECO:0000313" key="3">
    <source>
        <dbReference type="EMBL" id="QNN61811.1"/>
    </source>
</evidence>
<evidence type="ECO:0000313" key="4">
    <source>
        <dbReference type="Proteomes" id="UP000515928"/>
    </source>
</evidence>
<dbReference type="PIRSF" id="PIRSF016080">
    <property type="entry name" value="Restrict_endonuc_II_DpmII"/>
    <property type="match status" value="1"/>
</dbReference>
<keyword evidence="1" id="KW-0540">Nuclease</keyword>
<dbReference type="GO" id="GO:0009036">
    <property type="term" value="F:type II site-specific deoxyribonuclease activity"/>
    <property type="evidence" value="ECO:0007669"/>
    <property type="project" value="UniProtKB-UniRule"/>
</dbReference>
<dbReference type="GO" id="GO:0009307">
    <property type="term" value="P:DNA restriction-modification system"/>
    <property type="evidence" value="ECO:0007669"/>
    <property type="project" value="UniProtKB-UniRule"/>
</dbReference>
<dbReference type="Proteomes" id="UP000515928">
    <property type="component" value="Chromosome"/>
</dbReference>
<dbReference type="GO" id="GO:0003677">
    <property type="term" value="F:DNA binding"/>
    <property type="evidence" value="ECO:0007669"/>
    <property type="project" value="UniProtKB-UniRule"/>
</dbReference>
<comment type="catalytic activity">
    <reaction evidence="1">
        <text>Endonucleolytic cleavage of DNA to give specific double-stranded fragments with terminal 5'-phosphates.</text>
        <dbReference type="EC" id="3.1.21.4"/>
    </reaction>
</comment>
<comment type="similarity">
    <text evidence="1">Belongs to the DpnII type II restriction endonuclease family.</text>
</comment>
<dbReference type="Pfam" id="PF04556">
    <property type="entry name" value="DpnII"/>
    <property type="match status" value="1"/>
</dbReference>
<dbReference type="EMBL" id="CP060715">
    <property type="protein sequence ID" value="QNN61811.1"/>
    <property type="molecule type" value="Genomic_DNA"/>
</dbReference>
<reference evidence="3 4" key="1">
    <citation type="submission" date="2020-08" db="EMBL/GenBank/DDBJ databases">
        <title>Genome sequence of Erysipelothrix inopinata DSM 15511T.</title>
        <authorList>
            <person name="Hyun D.-W."/>
            <person name="Bae J.-W."/>
        </authorList>
    </citation>
    <scope>NUCLEOTIDE SEQUENCE [LARGE SCALE GENOMIC DNA]</scope>
    <source>
        <strain evidence="3 4">DSM 15511</strain>
    </source>
</reference>
<organism evidence="3 4">
    <name type="scientific">Erysipelothrix inopinata</name>
    <dbReference type="NCBI Taxonomy" id="225084"/>
    <lineage>
        <taxon>Bacteria</taxon>
        <taxon>Bacillati</taxon>
        <taxon>Bacillota</taxon>
        <taxon>Erysipelotrichia</taxon>
        <taxon>Erysipelotrichales</taxon>
        <taxon>Erysipelotrichaceae</taxon>
        <taxon>Erysipelothrix</taxon>
    </lineage>
</organism>
<dbReference type="KEGG" id="eio:H9L01_05425"/>
<evidence type="ECO:0000256" key="1">
    <source>
        <dbReference type="PIRNR" id="PIRNR016080"/>
    </source>
</evidence>
<dbReference type="REBASE" id="442901">
    <property type="entry name" value="Ein15511ORF5415P"/>
</dbReference>
<keyword evidence="1 3" id="KW-0255">Endonuclease</keyword>
<proteinExistence type="inferred from homology"/>
<comment type="function">
    <text evidence="1">A P subtype restriction enzyme that recognizes the double-stranded unmethylated sequence 5'-GATC-3'.</text>
</comment>
<accession>A0A7G9S1T6</accession>
<name>A0A7G9S1T6_9FIRM</name>
<gene>
    <name evidence="3" type="ORF">H9L01_05425</name>
</gene>
<evidence type="ECO:0000259" key="2">
    <source>
        <dbReference type="Pfam" id="PF04556"/>
    </source>
</evidence>
<dbReference type="AlphaFoldDB" id="A0A7G9S1T6"/>
<dbReference type="InterPro" id="IPR021191">
    <property type="entry name" value="Restrct_endonuc_II_DpnII"/>
</dbReference>
<keyword evidence="4" id="KW-1185">Reference proteome</keyword>
<keyword evidence="1" id="KW-0378">Hydrolase</keyword>